<feature type="disulfide bond" evidence="11">
    <location>
        <begin position="37"/>
        <end position="115"/>
    </location>
</feature>
<dbReference type="GeneID" id="37194661"/>
<keyword evidence="7" id="KW-0378">Hydrolase</keyword>
<comment type="subcellular location">
    <subcellularLocation>
        <location evidence="1">Secreted</location>
    </subcellularLocation>
</comment>
<evidence type="ECO:0000256" key="11">
    <source>
        <dbReference type="PIRSR" id="PIRSR611150-2"/>
    </source>
</evidence>
<evidence type="ECO:0000256" key="8">
    <source>
        <dbReference type="ARBA" id="ARBA00023157"/>
    </source>
</evidence>
<accession>A0A395IA07</accession>
<dbReference type="PANTHER" id="PTHR48250:SF3">
    <property type="entry name" value="CUTINASE 1-RELATED"/>
    <property type="match status" value="1"/>
</dbReference>
<evidence type="ECO:0000256" key="7">
    <source>
        <dbReference type="ARBA" id="ARBA00022801"/>
    </source>
</evidence>
<evidence type="ECO:0000256" key="13">
    <source>
        <dbReference type="SAM" id="SignalP"/>
    </source>
</evidence>
<dbReference type="InterPro" id="IPR043579">
    <property type="entry name" value="CUTINASE_2"/>
</dbReference>
<keyword evidence="6 13" id="KW-0732">Signal</keyword>
<dbReference type="InterPro" id="IPR029058">
    <property type="entry name" value="AB_hydrolase_fold"/>
</dbReference>
<keyword evidence="8 11" id="KW-1015">Disulfide bond</keyword>
<dbReference type="EC" id="3.1.1.74" evidence="3"/>
<feature type="compositionally biased region" description="Low complexity" evidence="12">
    <location>
        <begin position="214"/>
        <end position="243"/>
    </location>
</feature>
<feature type="active site" evidence="10">
    <location>
        <position position="181"/>
    </location>
</feature>
<dbReference type="Pfam" id="PF01083">
    <property type="entry name" value="Cutinase"/>
    <property type="match status" value="1"/>
</dbReference>
<evidence type="ECO:0000313" key="14">
    <source>
        <dbReference type="EMBL" id="RAL16043.1"/>
    </source>
</evidence>
<evidence type="ECO:0000256" key="6">
    <source>
        <dbReference type="ARBA" id="ARBA00022729"/>
    </source>
</evidence>
<dbReference type="RefSeq" id="XP_025555197.1">
    <property type="nucleotide sequence ID" value="XM_025690372.1"/>
</dbReference>
<evidence type="ECO:0000256" key="3">
    <source>
        <dbReference type="ARBA" id="ARBA00013095"/>
    </source>
</evidence>
<evidence type="ECO:0000256" key="2">
    <source>
        <dbReference type="ARBA" id="ARBA00007534"/>
    </source>
</evidence>
<keyword evidence="4" id="KW-0719">Serine esterase</keyword>
<dbReference type="PROSITE" id="PS00931">
    <property type="entry name" value="CUTINASE_2"/>
    <property type="match status" value="1"/>
</dbReference>
<dbReference type="PANTHER" id="PTHR48250">
    <property type="entry name" value="CUTINASE 2-RELATED"/>
    <property type="match status" value="1"/>
</dbReference>
<organism evidence="14 15">
    <name type="scientific">Aspergillus homomorphus (strain CBS 101889)</name>
    <dbReference type="NCBI Taxonomy" id="1450537"/>
    <lineage>
        <taxon>Eukaryota</taxon>
        <taxon>Fungi</taxon>
        <taxon>Dikarya</taxon>
        <taxon>Ascomycota</taxon>
        <taxon>Pezizomycotina</taxon>
        <taxon>Eurotiomycetes</taxon>
        <taxon>Eurotiomycetidae</taxon>
        <taxon>Eurotiales</taxon>
        <taxon>Aspergillaceae</taxon>
        <taxon>Aspergillus</taxon>
        <taxon>Aspergillus subgen. Circumdati</taxon>
    </lineage>
</organism>
<reference evidence="14 15" key="1">
    <citation type="submission" date="2018-02" db="EMBL/GenBank/DDBJ databases">
        <title>The genomes of Aspergillus section Nigri reveals drivers in fungal speciation.</title>
        <authorList>
            <consortium name="DOE Joint Genome Institute"/>
            <person name="Vesth T.C."/>
            <person name="Nybo J."/>
            <person name="Theobald S."/>
            <person name="Brandl J."/>
            <person name="Frisvad J.C."/>
            <person name="Nielsen K.F."/>
            <person name="Lyhne E.K."/>
            <person name="Kogle M.E."/>
            <person name="Kuo A."/>
            <person name="Riley R."/>
            <person name="Clum A."/>
            <person name="Nolan M."/>
            <person name="Lipzen A."/>
            <person name="Salamov A."/>
            <person name="Henrissat B."/>
            <person name="Wiebenga A."/>
            <person name="De vries R.P."/>
            <person name="Grigoriev I.V."/>
            <person name="Mortensen U.H."/>
            <person name="Andersen M.R."/>
            <person name="Baker S.E."/>
        </authorList>
    </citation>
    <scope>NUCLEOTIDE SEQUENCE [LARGE SCALE GENOMIC DNA]</scope>
    <source>
        <strain evidence="14 15">CBS 101889</strain>
    </source>
</reference>
<feature type="active site" description="Nucleophile" evidence="10">
    <location>
        <position position="126"/>
    </location>
</feature>
<dbReference type="GO" id="GO:0050525">
    <property type="term" value="F:cutinase activity"/>
    <property type="evidence" value="ECO:0007669"/>
    <property type="project" value="UniProtKB-EC"/>
</dbReference>
<keyword evidence="5" id="KW-0964">Secreted</keyword>
<evidence type="ECO:0000256" key="10">
    <source>
        <dbReference type="PIRSR" id="PIRSR611150-1"/>
    </source>
</evidence>
<feature type="region of interest" description="Disordered" evidence="12">
    <location>
        <begin position="214"/>
        <end position="244"/>
    </location>
</feature>
<evidence type="ECO:0000256" key="5">
    <source>
        <dbReference type="ARBA" id="ARBA00022525"/>
    </source>
</evidence>
<evidence type="ECO:0000256" key="9">
    <source>
        <dbReference type="ARBA" id="ARBA00034045"/>
    </source>
</evidence>
<dbReference type="FunFam" id="3.40.50.1820:FF:000235">
    <property type="entry name" value="Cutinase 1"/>
    <property type="match status" value="1"/>
</dbReference>
<gene>
    <name evidence="14" type="ORF">BO97DRAFT_179619</name>
</gene>
<dbReference type="OrthoDB" id="3225429at2759"/>
<keyword evidence="15" id="KW-1185">Reference proteome</keyword>
<dbReference type="EMBL" id="KZ824270">
    <property type="protein sequence ID" value="RAL16043.1"/>
    <property type="molecule type" value="Genomic_DNA"/>
</dbReference>
<feature type="chain" id="PRO_5017470179" description="cutinase" evidence="13">
    <location>
        <begin position="17"/>
        <end position="273"/>
    </location>
</feature>
<name>A0A395IA07_ASPHC</name>
<dbReference type="Proteomes" id="UP000248961">
    <property type="component" value="Unassembled WGS sequence"/>
</dbReference>
<feature type="active site" description="Proton donor/acceptor" evidence="10">
    <location>
        <position position="194"/>
    </location>
</feature>
<comment type="similarity">
    <text evidence="2">Belongs to the cutinase family.</text>
</comment>
<dbReference type="PRINTS" id="PR00129">
    <property type="entry name" value="CUTINASE"/>
</dbReference>
<sequence length="273" mass="27774">MKLPLFFLGFMGLAAATPMGLETRQFSSGNELRDGACKPIIFIFARASTEPGLLGISTGPAVCNNLKMAKAGQVLCQGVGPAYTADLPSNALPGNTSPAAINEAKSLFNLAASKCPNSQILAGGYSQGTAVMDDSIKELNDNVKDMIKGVVLFGYTRNAQEHGQIQNFPKDKVKIYCATGDMVCDGTLLVLPAHFTYVANTGEASKWLESKLGSTSSSSNQISSGTSTSSGSSESSTTSSGSSGLSGLGGLGSLFGGGSSGSSGSSSGLGSFF</sequence>
<evidence type="ECO:0000313" key="15">
    <source>
        <dbReference type="Proteomes" id="UP000248961"/>
    </source>
</evidence>
<dbReference type="AlphaFoldDB" id="A0A395IA07"/>
<dbReference type="InterPro" id="IPR000675">
    <property type="entry name" value="Cutinase/axe"/>
</dbReference>
<dbReference type="InterPro" id="IPR011150">
    <property type="entry name" value="Cutinase_monf"/>
</dbReference>
<dbReference type="GO" id="GO:0016052">
    <property type="term" value="P:carbohydrate catabolic process"/>
    <property type="evidence" value="ECO:0007669"/>
    <property type="project" value="TreeGrafter"/>
</dbReference>
<proteinExistence type="inferred from homology"/>
<dbReference type="GO" id="GO:0005576">
    <property type="term" value="C:extracellular region"/>
    <property type="evidence" value="ECO:0007669"/>
    <property type="project" value="UniProtKB-SubCell"/>
</dbReference>
<dbReference type="SUPFAM" id="SSF53474">
    <property type="entry name" value="alpha/beta-Hydrolases"/>
    <property type="match status" value="1"/>
</dbReference>
<feature type="signal peptide" evidence="13">
    <location>
        <begin position="1"/>
        <end position="16"/>
    </location>
</feature>
<evidence type="ECO:0000256" key="12">
    <source>
        <dbReference type="SAM" id="MobiDB-lite"/>
    </source>
</evidence>
<comment type="catalytic activity">
    <reaction evidence="9">
        <text>cutin + H2O = cutin monomers.</text>
        <dbReference type="EC" id="3.1.1.74"/>
    </reaction>
</comment>
<evidence type="ECO:0000256" key="4">
    <source>
        <dbReference type="ARBA" id="ARBA00022487"/>
    </source>
</evidence>
<protein>
    <recommendedName>
        <fullName evidence="3">cutinase</fullName>
        <ecNumber evidence="3">3.1.1.74</ecNumber>
    </recommendedName>
</protein>
<dbReference type="SMART" id="SM01110">
    <property type="entry name" value="Cutinase"/>
    <property type="match status" value="1"/>
</dbReference>
<evidence type="ECO:0000256" key="1">
    <source>
        <dbReference type="ARBA" id="ARBA00004613"/>
    </source>
</evidence>
<dbReference type="Gene3D" id="3.40.50.1820">
    <property type="entry name" value="alpha/beta hydrolase"/>
    <property type="match status" value="1"/>
</dbReference>
<dbReference type="VEuPathDB" id="FungiDB:BO97DRAFT_179619"/>
<feature type="disulfide bond" evidence="11">
    <location>
        <begin position="177"/>
        <end position="184"/>
    </location>
</feature>